<proteinExistence type="predicted"/>
<evidence type="ECO:0000313" key="2">
    <source>
        <dbReference type="Proteomes" id="UP000238322"/>
    </source>
</evidence>
<protein>
    <submittedName>
        <fullName evidence="1">Uncharacterized protein</fullName>
    </submittedName>
</protein>
<dbReference type="EMBL" id="PUHY01000001">
    <property type="protein sequence ID" value="PQO40414.1"/>
    <property type="molecule type" value="Genomic_DNA"/>
</dbReference>
<comment type="caution">
    <text evidence="1">The sequence shown here is derived from an EMBL/GenBank/DDBJ whole genome shotgun (WGS) entry which is preliminary data.</text>
</comment>
<evidence type="ECO:0000313" key="1">
    <source>
        <dbReference type="EMBL" id="PQO40414.1"/>
    </source>
</evidence>
<reference evidence="1 2" key="1">
    <citation type="submission" date="2018-02" db="EMBL/GenBank/DDBJ databases">
        <title>Comparative genomes isolates from brazilian mangrove.</title>
        <authorList>
            <person name="Araujo J.E."/>
            <person name="Taketani R.G."/>
            <person name="Silva M.C.P."/>
            <person name="Loureco M.V."/>
            <person name="Andreote F.D."/>
        </authorList>
    </citation>
    <scope>NUCLEOTIDE SEQUENCE [LARGE SCALE GENOMIC DNA]</scope>
    <source>
        <strain evidence="1 2">Hex-1 MGV</strain>
    </source>
</reference>
<dbReference type="OrthoDB" id="9945032at2"/>
<name>A0A2S8G8G5_9BACT</name>
<sequence>MPIASVDLVRIRERYQTWLAVNKPKFKFRPQHEAIVNSLAGAGPESIIDFDRTQANLHESRIPRPFIYRLLGELSQAGILVKYPPDSNYVFRIDRSFFTELGET</sequence>
<dbReference type="AlphaFoldDB" id="A0A2S8G8G5"/>
<dbReference type="RefSeq" id="WP_105327650.1">
    <property type="nucleotide sequence ID" value="NZ_PUHY01000001.1"/>
</dbReference>
<gene>
    <name evidence="1" type="ORF">C5Y83_00290</name>
</gene>
<organism evidence="1 2">
    <name type="scientific">Blastopirellula marina</name>
    <dbReference type="NCBI Taxonomy" id="124"/>
    <lineage>
        <taxon>Bacteria</taxon>
        <taxon>Pseudomonadati</taxon>
        <taxon>Planctomycetota</taxon>
        <taxon>Planctomycetia</taxon>
        <taxon>Pirellulales</taxon>
        <taxon>Pirellulaceae</taxon>
        <taxon>Blastopirellula</taxon>
    </lineage>
</organism>
<dbReference type="Proteomes" id="UP000238322">
    <property type="component" value="Unassembled WGS sequence"/>
</dbReference>
<accession>A0A2S8G8G5</accession>